<dbReference type="AlphaFoldDB" id="A0A1S7LFZ7"/>
<keyword evidence="1" id="KW-0812">Transmembrane</keyword>
<keyword evidence="1" id="KW-0472">Membrane</keyword>
<name>A0A1S7LFZ7_MAGMO</name>
<accession>A0A1S7LFZ7</accession>
<proteinExistence type="predicted"/>
<dbReference type="EMBL" id="LO017727">
    <property type="protein sequence ID" value="CRH05458.1"/>
    <property type="molecule type" value="Genomic_DNA"/>
</dbReference>
<keyword evidence="1" id="KW-1133">Transmembrane helix</keyword>
<evidence type="ECO:0000256" key="1">
    <source>
        <dbReference type="SAM" id="Phobius"/>
    </source>
</evidence>
<feature type="transmembrane region" description="Helical" evidence="1">
    <location>
        <begin position="40"/>
        <end position="61"/>
    </location>
</feature>
<organism evidence="2">
    <name type="scientific">Magnetococcus massalia (strain MO-1)</name>
    <dbReference type="NCBI Taxonomy" id="451514"/>
    <lineage>
        <taxon>Bacteria</taxon>
        <taxon>Pseudomonadati</taxon>
        <taxon>Pseudomonadota</taxon>
        <taxon>Magnetococcia</taxon>
        <taxon>Magnetococcales</taxon>
        <taxon>Magnetococcaceae</taxon>
        <taxon>Magnetococcus</taxon>
    </lineage>
</organism>
<evidence type="ECO:0000313" key="2">
    <source>
        <dbReference type="EMBL" id="CRH05458.1"/>
    </source>
</evidence>
<feature type="transmembrane region" description="Helical" evidence="1">
    <location>
        <begin position="12"/>
        <end position="34"/>
    </location>
</feature>
<feature type="transmembrane region" description="Helical" evidence="1">
    <location>
        <begin position="82"/>
        <end position="101"/>
    </location>
</feature>
<protein>
    <submittedName>
        <fullName evidence="2">Uncharacterized protein</fullName>
    </submittedName>
</protein>
<reference evidence="2" key="1">
    <citation type="submission" date="2015-04" db="EMBL/GenBank/DDBJ databases">
        <authorList>
            <person name="Syromyatnikov M.Y."/>
            <person name="Popov V.N."/>
        </authorList>
    </citation>
    <scope>NUCLEOTIDE SEQUENCE</scope>
    <source>
        <strain evidence="2">MO-1</strain>
    </source>
</reference>
<sequence length="108" mass="12099">MMNEHAEKKHGYCYLICYLSILPALLVMDLLWDINDYVEFVLLYIITVAGVEKVYGFMIGARIGTLHSGPIEDIPKNKIHRYGVLSIGIAIFCFGISLVSGCLKNDCL</sequence>
<gene>
    <name evidence="2" type="ORF">MAGMO_1266</name>
</gene>